<evidence type="ECO:0000256" key="3">
    <source>
        <dbReference type="ARBA" id="ARBA00023125"/>
    </source>
</evidence>
<evidence type="ECO:0000256" key="4">
    <source>
        <dbReference type="ARBA" id="ARBA00023163"/>
    </source>
</evidence>
<dbReference type="InterPro" id="IPR003958">
    <property type="entry name" value="CBFA_NFYB_domain"/>
</dbReference>
<accession>A0ABU6ZA03</accession>
<keyword evidence="3" id="KW-0238">DNA-binding</keyword>
<keyword evidence="2" id="KW-0805">Transcription regulation</keyword>
<dbReference type="InterPro" id="IPR027113">
    <property type="entry name" value="Transc_fact_NFYB/HAP3"/>
</dbReference>
<evidence type="ECO:0000256" key="1">
    <source>
        <dbReference type="ARBA" id="ARBA00009053"/>
    </source>
</evidence>
<organism evidence="7 8">
    <name type="scientific">Stylosanthes scabra</name>
    <dbReference type="NCBI Taxonomy" id="79078"/>
    <lineage>
        <taxon>Eukaryota</taxon>
        <taxon>Viridiplantae</taxon>
        <taxon>Streptophyta</taxon>
        <taxon>Embryophyta</taxon>
        <taxon>Tracheophyta</taxon>
        <taxon>Spermatophyta</taxon>
        <taxon>Magnoliopsida</taxon>
        <taxon>eudicotyledons</taxon>
        <taxon>Gunneridae</taxon>
        <taxon>Pentapetalae</taxon>
        <taxon>rosids</taxon>
        <taxon>fabids</taxon>
        <taxon>Fabales</taxon>
        <taxon>Fabaceae</taxon>
        <taxon>Papilionoideae</taxon>
        <taxon>50 kb inversion clade</taxon>
        <taxon>dalbergioids sensu lato</taxon>
        <taxon>Dalbergieae</taxon>
        <taxon>Pterocarpus clade</taxon>
        <taxon>Stylosanthes</taxon>
    </lineage>
</organism>
<protein>
    <recommendedName>
        <fullName evidence="6">Transcription factor CBF/NF-Y/archaeal histone domain-containing protein</fullName>
    </recommendedName>
</protein>
<evidence type="ECO:0000256" key="5">
    <source>
        <dbReference type="SAM" id="MobiDB-lite"/>
    </source>
</evidence>
<dbReference type="EMBL" id="JASCZI010271970">
    <property type="protein sequence ID" value="MED6218606.1"/>
    <property type="molecule type" value="Genomic_DNA"/>
</dbReference>
<evidence type="ECO:0000313" key="7">
    <source>
        <dbReference type="EMBL" id="MED6218606.1"/>
    </source>
</evidence>
<reference evidence="7 8" key="1">
    <citation type="journal article" date="2023" name="Plants (Basel)">
        <title>Bridging the Gap: Combining Genomics and Transcriptomics Approaches to Understand Stylosanthes scabra, an Orphan Legume from the Brazilian Caatinga.</title>
        <authorList>
            <person name="Ferreira-Neto J.R.C."/>
            <person name="da Silva M.D."/>
            <person name="Binneck E."/>
            <person name="de Melo N.F."/>
            <person name="da Silva R.H."/>
            <person name="de Melo A.L.T.M."/>
            <person name="Pandolfi V."/>
            <person name="Bustamante F.O."/>
            <person name="Brasileiro-Vidal A.C."/>
            <person name="Benko-Iseppon A.M."/>
        </authorList>
    </citation>
    <scope>NUCLEOTIDE SEQUENCE [LARGE SCALE GENOMIC DNA]</scope>
    <source>
        <tissue evidence="7">Leaves</tissue>
    </source>
</reference>
<keyword evidence="8" id="KW-1185">Reference proteome</keyword>
<dbReference type="SUPFAM" id="SSF47113">
    <property type="entry name" value="Histone-fold"/>
    <property type="match status" value="1"/>
</dbReference>
<dbReference type="CDD" id="cd22907">
    <property type="entry name" value="HFD_NFYB"/>
    <property type="match status" value="1"/>
</dbReference>
<feature type="region of interest" description="Disordered" evidence="5">
    <location>
        <begin position="1"/>
        <end position="24"/>
    </location>
</feature>
<dbReference type="PANTHER" id="PTHR11064:SF9">
    <property type="entry name" value="NUCLEAR TRANSCRIPTION FACTOR Y SUBUNIT BETA"/>
    <property type="match status" value="1"/>
</dbReference>
<keyword evidence="4" id="KW-0804">Transcription</keyword>
<name>A0ABU6ZA03_9FABA</name>
<dbReference type="Proteomes" id="UP001341840">
    <property type="component" value="Unassembled WGS sequence"/>
</dbReference>
<feature type="domain" description="Transcription factor CBF/NF-Y/archaeal histone" evidence="6">
    <location>
        <begin position="34"/>
        <end position="98"/>
    </location>
</feature>
<evidence type="ECO:0000313" key="8">
    <source>
        <dbReference type="Proteomes" id="UP001341840"/>
    </source>
</evidence>
<comment type="similarity">
    <text evidence="1">Belongs to the NFYB/HAP3 subunit family.</text>
</comment>
<comment type="caution">
    <text evidence="7">The sequence shown here is derived from an EMBL/GenBank/DDBJ whole genome shotgun (WGS) entry which is preliminary data.</text>
</comment>
<feature type="region of interest" description="Disordered" evidence="5">
    <location>
        <begin position="127"/>
        <end position="154"/>
    </location>
</feature>
<sequence length="197" mass="21391">MESGGSSSHHGHPQNSSTYSSIGGRNQQEENLKTLPMSSVHRIMRQIVPKHAKICDDTKEIVRSCICEFIGKITDDAIEHCDTEQRRVLTAEDIIRAMSRLGFNNYAELLEAHLRHVRHTRAKVRYTDVPQGPGGTTPTPTRGGVGGLDPPTSFTRGEIGKISGEFGLGSGACSTSDGNVGGIGFDPLAYLNRDKFL</sequence>
<dbReference type="PANTHER" id="PTHR11064">
    <property type="entry name" value="CCAAT-BINDING TRANSCRIPTION FACTOR-RELATED"/>
    <property type="match status" value="1"/>
</dbReference>
<proteinExistence type="inferred from homology"/>
<gene>
    <name evidence="7" type="ORF">PIB30_028039</name>
</gene>
<feature type="compositionally biased region" description="Polar residues" evidence="5">
    <location>
        <begin position="13"/>
        <end position="24"/>
    </location>
</feature>
<dbReference type="Pfam" id="PF00808">
    <property type="entry name" value="CBFD_NFYB_HMF"/>
    <property type="match status" value="1"/>
</dbReference>
<evidence type="ECO:0000259" key="6">
    <source>
        <dbReference type="Pfam" id="PF00808"/>
    </source>
</evidence>
<dbReference type="Gene3D" id="1.10.20.10">
    <property type="entry name" value="Histone, subunit A"/>
    <property type="match status" value="1"/>
</dbReference>
<evidence type="ECO:0000256" key="2">
    <source>
        <dbReference type="ARBA" id="ARBA00023015"/>
    </source>
</evidence>
<dbReference type="InterPro" id="IPR009072">
    <property type="entry name" value="Histone-fold"/>
</dbReference>